<reference evidence="5" key="1">
    <citation type="submission" date="2016-10" db="EMBL/GenBank/DDBJ databases">
        <authorList>
            <person name="Varghese N."/>
            <person name="Submissions S."/>
        </authorList>
    </citation>
    <scope>NUCLEOTIDE SEQUENCE [LARGE SCALE GENOMIC DNA]</scope>
    <source>
        <strain evidence="5">SUR2</strain>
    </source>
</reference>
<dbReference type="Pfam" id="PF18962">
    <property type="entry name" value="Por_Secre_tail"/>
    <property type="match status" value="1"/>
</dbReference>
<dbReference type="NCBIfam" id="TIGR04183">
    <property type="entry name" value="Por_Secre_tail"/>
    <property type="match status" value="1"/>
</dbReference>
<dbReference type="InterPro" id="IPR026444">
    <property type="entry name" value="Secre_tail"/>
</dbReference>
<dbReference type="OrthoDB" id="1467680at2"/>
<protein>
    <submittedName>
        <fullName evidence="4">Por secretion system C-terminal sorting domain-containing protein</fullName>
    </submittedName>
</protein>
<evidence type="ECO:0000313" key="5">
    <source>
        <dbReference type="Proteomes" id="UP000182034"/>
    </source>
</evidence>
<dbReference type="RefSeq" id="WP_072406834.1">
    <property type="nucleotide sequence ID" value="NZ_JBEPLR010000001.1"/>
</dbReference>
<feature type="signal peptide" evidence="2">
    <location>
        <begin position="1"/>
        <end position="20"/>
    </location>
</feature>
<evidence type="ECO:0000256" key="2">
    <source>
        <dbReference type="SAM" id="SignalP"/>
    </source>
</evidence>
<sequence>MMKKNILLALVLLMMSKAYSQIVYAPITPNVDINLSPTGGSAADLFPIDFNNDGAVDFNFRWDVFSPGAYFMHITSGNAGAYNSQNQAIGTGSNNSFGVPYAMPLNANTNISSSSTGWITEQRGPLIGDGQSANFLGLGDRYIGVRFRISGQYHYGWVLVSFITNKLIIKSYAYQSSPDMAILAGDTGGSLGVGDYNLGESIKLYPNPTSDYIKIEGIKGGITYKIYNIEGRVVETGATDSNNEINVLQLIAGSYTLSIEGKKQNYIIKFIKK</sequence>
<dbReference type="AlphaFoldDB" id="A0A1K2IEM0"/>
<keyword evidence="5" id="KW-1185">Reference proteome</keyword>
<dbReference type="Proteomes" id="UP000182034">
    <property type="component" value="Unassembled WGS sequence"/>
</dbReference>
<accession>A0A1K2IEM0</accession>
<organism evidence="4 5">
    <name type="scientific">Chryseobacterium limigenitum</name>
    <dbReference type="NCBI Taxonomy" id="1612149"/>
    <lineage>
        <taxon>Bacteria</taxon>
        <taxon>Pseudomonadati</taxon>
        <taxon>Bacteroidota</taxon>
        <taxon>Flavobacteriia</taxon>
        <taxon>Flavobacteriales</taxon>
        <taxon>Weeksellaceae</taxon>
        <taxon>Chryseobacterium group</taxon>
        <taxon>Chryseobacterium</taxon>
    </lineage>
</organism>
<proteinExistence type="predicted"/>
<dbReference type="STRING" id="1612149.SAMN05216324_101492"/>
<evidence type="ECO:0000313" key="4">
    <source>
        <dbReference type="EMBL" id="SFZ90736.1"/>
    </source>
</evidence>
<evidence type="ECO:0000259" key="3">
    <source>
        <dbReference type="Pfam" id="PF18962"/>
    </source>
</evidence>
<name>A0A1K2IEM0_9FLAO</name>
<keyword evidence="1 2" id="KW-0732">Signal</keyword>
<gene>
    <name evidence="4" type="ORF">SAMN05216324_101492</name>
</gene>
<dbReference type="EMBL" id="FPKW01000001">
    <property type="protein sequence ID" value="SFZ90736.1"/>
    <property type="molecule type" value="Genomic_DNA"/>
</dbReference>
<evidence type="ECO:0000256" key="1">
    <source>
        <dbReference type="ARBA" id="ARBA00022729"/>
    </source>
</evidence>
<feature type="chain" id="PRO_5012973127" evidence="2">
    <location>
        <begin position="21"/>
        <end position="273"/>
    </location>
</feature>
<feature type="domain" description="Secretion system C-terminal sorting" evidence="3">
    <location>
        <begin position="204"/>
        <end position="271"/>
    </location>
</feature>